<evidence type="ECO:0000313" key="1">
    <source>
        <dbReference type="EMBL" id="ADM27867.1"/>
    </source>
</evidence>
<dbReference type="Proteomes" id="UP000001304">
    <property type="component" value="Chromosome"/>
</dbReference>
<keyword evidence="2" id="KW-1185">Reference proteome</keyword>
<protein>
    <submittedName>
        <fullName evidence="1">Uncharacterized protein</fullName>
    </submittedName>
</protein>
<dbReference type="KEGG" id="iag:Igag_1053"/>
<evidence type="ECO:0000313" key="2">
    <source>
        <dbReference type="Proteomes" id="UP000001304"/>
    </source>
</evidence>
<reference evidence="1 2" key="1">
    <citation type="journal article" date="2010" name="Stand. Genomic Sci.">
        <title>Complete genome sequence of Ignisphaera aggregans type strain (AQ1.S1).</title>
        <authorList>
            <person name="Goker M."/>
            <person name="Held B."/>
            <person name="Lapidus A."/>
            <person name="Nolan M."/>
            <person name="Spring S."/>
            <person name="Yasawong M."/>
            <person name="Lucas S."/>
            <person name="Glavina Del Rio T."/>
            <person name="Tice H."/>
            <person name="Cheng J.F."/>
            <person name="Goodwin L."/>
            <person name="Tapia R."/>
            <person name="Pitluck S."/>
            <person name="Liolios K."/>
            <person name="Ivanova N."/>
            <person name="Mavromatis K."/>
            <person name="Mikhailova N."/>
            <person name="Pati A."/>
            <person name="Chen A."/>
            <person name="Palaniappan K."/>
            <person name="Brambilla E."/>
            <person name="Land M."/>
            <person name="Hauser L."/>
            <person name="Chang Y.J."/>
            <person name="Jeffries C.D."/>
            <person name="Brettin T."/>
            <person name="Detter J.C."/>
            <person name="Han C."/>
            <person name="Rohde M."/>
            <person name="Sikorski J."/>
            <person name="Woyke T."/>
            <person name="Bristow J."/>
            <person name="Eisen J.A."/>
            <person name="Markowitz V."/>
            <person name="Hugenholtz P."/>
            <person name="Kyrpides N.C."/>
            <person name="Klenk H.P."/>
        </authorList>
    </citation>
    <scope>NUCLEOTIDE SEQUENCE [LARGE SCALE GENOMIC DNA]</scope>
    <source>
        <strain evidence="2">DSM 17230 / JCM 13409 / AQ1.S1</strain>
    </source>
</reference>
<dbReference type="EMBL" id="CP002098">
    <property type="protein sequence ID" value="ADM27867.1"/>
    <property type="molecule type" value="Genomic_DNA"/>
</dbReference>
<name>E0SNS1_IGNAA</name>
<sequence>MHLKKESRILILSRIENSIIGIVLRGILGIENSIVFNDCHTLQGFLSSKKGLAGEINYIILFEDICREMLSSDHRVISIDDINDNEIRNTVIEIYRIINIAKLKFLRMKIVELYG</sequence>
<dbReference type="HOGENOM" id="CLU_2103463_0_0_2"/>
<dbReference type="STRING" id="583356.Igag_1053"/>
<dbReference type="BioCyc" id="IAGG583356:GHAH-1035-MONOMER"/>
<dbReference type="AlphaFoldDB" id="E0SNS1"/>
<proteinExistence type="predicted"/>
<gene>
    <name evidence="1" type="ordered locus">Igag_1053</name>
</gene>
<organism evidence="1 2">
    <name type="scientific">Ignisphaera aggregans (strain DSM 17230 / JCM 13409 / AQ1.S1)</name>
    <dbReference type="NCBI Taxonomy" id="583356"/>
    <lineage>
        <taxon>Archaea</taxon>
        <taxon>Thermoproteota</taxon>
        <taxon>Thermoprotei</taxon>
        <taxon>Desulfurococcales</taxon>
        <taxon>Desulfurococcaceae</taxon>
        <taxon>Ignisphaera</taxon>
    </lineage>
</organism>
<accession>E0SNS1</accession>